<reference evidence="1" key="2">
    <citation type="submission" date="2023-06" db="EMBL/GenBank/DDBJ databases">
        <authorList>
            <consortium name="Lawrence Berkeley National Laboratory"/>
            <person name="Haridas S."/>
            <person name="Hensen N."/>
            <person name="Bonometti L."/>
            <person name="Westerberg I."/>
            <person name="Brannstrom I.O."/>
            <person name="Guillou S."/>
            <person name="Cros-Aarteil S."/>
            <person name="Calhoun S."/>
            <person name="Kuo A."/>
            <person name="Mondo S."/>
            <person name="Pangilinan J."/>
            <person name="Riley R."/>
            <person name="Labutti K."/>
            <person name="Andreopoulos B."/>
            <person name="Lipzen A."/>
            <person name="Chen C."/>
            <person name="Yanf M."/>
            <person name="Daum C."/>
            <person name="Ng V."/>
            <person name="Clum A."/>
            <person name="Steindorff A."/>
            <person name="Ohm R."/>
            <person name="Martin F."/>
            <person name="Silar P."/>
            <person name="Natvig D."/>
            <person name="Lalanne C."/>
            <person name="Gautier V."/>
            <person name="Ament-Velasquez S.L."/>
            <person name="Kruys A."/>
            <person name="Hutchinson M.I."/>
            <person name="Powell A.J."/>
            <person name="Barry K."/>
            <person name="Miller A.N."/>
            <person name="Grigoriev I.V."/>
            <person name="Debuchy R."/>
            <person name="Gladieux P."/>
            <person name="Thoren M.H."/>
            <person name="Johannesson H."/>
        </authorList>
    </citation>
    <scope>NUCLEOTIDE SEQUENCE</scope>
    <source>
        <strain evidence="1">CBS 168.71</strain>
    </source>
</reference>
<dbReference type="Proteomes" id="UP001278766">
    <property type="component" value="Unassembled WGS sequence"/>
</dbReference>
<proteinExistence type="predicted"/>
<dbReference type="RefSeq" id="XP_062662304.1">
    <property type="nucleotide sequence ID" value="XM_062801538.1"/>
</dbReference>
<evidence type="ECO:0000313" key="1">
    <source>
        <dbReference type="EMBL" id="KAK3298790.1"/>
    </source>
</evidence>
<dbReference type="GeneID" id="87838486"/>
<evidence type="ECO:0000313" key="2">
    <source>
        <dbReference type="Proteomes" id="UP001278766"/>
    </source>
</evidence>
<dbReference type="InterPro" id="IPR036249">
    <property type="entry name" value="Thioredoxin-like_sf"/>
</dbReference>
<dbReference type="EMBL" id="JAUEPN010000002">
    <property type="protein sequence ID" value="KAK3298790.1"/>
    <property type="molecule type" value="Genomic_DNA"/>
</dbReference>
<gene>
    <name evidence="1" type="ORF">B0H64DRAFT_354465</name>
</gene>
<accession>A0AAE0LVF6</accession>
<dbReference type="PANTHER" id="PTHR36057">
    <property type="match status" value="1"/>
</dbReference>
<comment type="caution">
    <text evidence="1">The sequence shown here is derived from an EMBL/GenBank/DDBJ whole genome shotgun (WGS) entry which is preliminary data.</text>
</comment>
<dbReference type="PANTHER" id="PTHR36057:SF1">
    <property type="entry name" value="LIPOPROTEIN LIPID ATTACHMENT SITE-LIKE PROTEIN, PUTATIVE (DUF1223)-RELATED"/>
    <property type="match status" value="1"/>
</dbReference>
<dbReference type="InterPro" id="IPR010634">
    <property type="entry name" value="DUF1223"/>
</dbReference>
<dbReference type="Pfam" id="PF06764">
    <property type="entry name" value="DUF1223"/>
    <property type="match status" value="1"/>
</dbReference>
<reference evidence="1" key="1">
    <citation type="journal article" date="2023" name="Mol. Phylogenet. Evol.">
        <title>Genome-scale phylogeny and comparative genomics of the fungal order Sordariales.</title>
        <authorList>
            <person name="Hensen N."/>
            <person name="Bonometti L."/>
            <person name="Westerberg I."/>
            <person name="Brannstrom I.O."/>
            <person name="Guillou S."/>
            <person name="Cros-Aarteil S."/>
            <person name="Calhoun S."/>
            <person name="Haridas S."/>
            <person name="Kuo A."/>
            <person name="Mondo S."/>
            <person name="Pangilinan J."/>
            <person name="Riley R."/>
            <person name="LaButti K."/>
            <person name="Andreopoulos B."/>
            <person name="Lipzen A."/>
            <person name="Chen C."/>
            <person name="Yan M."/>
            <person name="Daum C."/>
            <person name="Ng V."/>
            <person name="Clum A."/>
            <person name="Steindorff A."/>
            <person name="Ohm R.A."/>
            <person name="Martin F."/>
            <person name="Silar P."/>
            <person name="Natvig D.O."/>
            <person name="Lalanne C."/>
            <person name="Gautier V."/>
            <person name="Ament-Velasquez S.L."/>
            <person name="Kruys A."/>
            <person name="Hutchinson M.I."/>
            <person name="Powell A.J."/>
            <person name="Barry K."/>
            <person name="Miller A.N."/>
            <person name="Grigoriev I.V."/>
            <person name="Debuchy R."/>
            <person name="Gladieux P."/>
            <person name="Hiltunen Thoren M."/>
            <person name="Johannesson H."/>
        </authorList>
    </citation>
    <scope>NUCLEOTIDE SEQUENCE</scope>
    <source>
        <strain evidence="1">CBS 168.71</strain>
    </source>
</reference>
<keyword evidence="2" id="KW-1185">Reference proteome</keyword>
<dbReference type="SUPFAM" id="SSF52833">
    <property type="entry name" value="Thioredoxin-like"/>
    <property type="match status" value="1"/>
</dbReference>
<organism evidence="1 2">
    <name type="scientific">Chaetomium fimeti</name>
    <dbReference type="NCBI Taxonomy" id="1854472"/>
    <lineage>
        <taxon>Eukaryota</taxon>
        <taxon>Fungi</taxon>
        <taxon>Dikarya</taxon>
        <taxon>Ascomycota</taxon>
        <taxon>Pezizomycotina</taxon>
        <taxon>Sordariomycetes</taxon>
        <taxon>Sordariomycetidae</taxon>
        <taxon>Sordariales</taxon>
        <taxon>Chaetomiaceae</taxon>
        <taxon>Chaetomium</taxon>
    </lineage>
</organism>
<dbReference type="AlphaFoldDB" id="A0AAE0LVF6"/>
<sequence length="258" mass="28336">MAAIIRQIFRRKKEPPLVCSVSLDADVHSEHRHTAACFVDFEPLAIVEFFQSQGCLSCPPAIPAILEGVNQPNLLLLSYNVTIFDHLGWPDTLASPKWDARQRAYAKLWGRNNLYTPMVVGNGVTDGPGAGGRQEITDIVARSRETNRDLGWQVYVDVNDTDLRIDSDKQEGEVGVYDILLAIYDPRLEKIKIKKGPNKGKKLDHVNVVTDLVKVGEWRGGNTTLPLPTAKSDLPPGKEAVVMLQAPAGGHILAAAKL</sequence>
<name>A0AAE0LVF6_9PEZI</name>
<protein>
    <submittedName>
        <fullName evidence="1">Thioredoxin-like protein</fullName>
    </submittedName>
</protein>